<protein>
    <submittedName>
        <fullName evidence="1">Uncharacterized protein</fullName>
    </submittedName>
</protein>
<accession>A0A2Z3HF21</accession>
<dbReference type="AlphaFoldDB" id="A0A2Z3HF21"/>
<reference evidence="1 2" key="1">
    <citation type="submission" date="2018-01" db="EMBL/GenBank/DDBJ databases">
        <title>G. obscuriglobus.</title>
        <authorList>
            <person name="Franke J."/>
            <person name="Blomberg W."/>
            <person name="Selmecki A."/>
        </authorList>
    </citation>
    <scope>NUCLEOTIDE SEQUENCE [LARGE SCALE GENOMIC DNA]</scope>
    <source>
        <strain evidence="1 2">DSM 5831</strain>
    </source>
</reference>
<name>A0A2Z3HF21_9BACT</name>
<gene>
    <name evidence="1" type="ORF">C1280_24825</name>
</gene>
<keyword evidence="2" id="KW-1185">Reference proteome</keyword>
<dbReference type="KEGG" id="gog:C1280_24825"/>
<dbReference type="EMBL" id="CP025958">
    <property type="protein sequence ID" value="AWM39910.1"/>
    <property type="molecule type" value="Genomic_DNA"/>
</dbReference>
<proteinExistence type="predicted"/>
<dbReference type="Proteomes" id="UP000245802">
    <property type="component" value="Chromosome"/>
</dbReference>
<sequence>MVAVAALLAQVIAATGAPVLVRPAKGGPGAIPFPCQSHPCGCQTSEQGWAGDCCCFTLEQKLAWAEERGITPPEHVRPTVAARQLARTSKQTCCTKNTKSCCESAPHADGEHEPQASKPVVRWVAGMFAQKCRGEGPGGLLKLELISVPARPVAPRGAFALADSVREPAVHITPVSFRPPTRPPRIS</sequence>
<organism evidence="1 2">
    <name type="scientific">Gemmata obscuriglobus</name>
    <dbReference type="NCBI Taxonomy" id="114"/>
    <lineage>
        <taxon>Bacteria</taxon>
        <taxon>Pseudomonadati</taxon>
        <taxon>Planctomycetota</taxon>
        <taxon>Planctomycetia</taxon>
        <taxon>Gemmatales</taxon>
        <taxon>Gemmataceae</taxon>
        <taxon>Gemmata</taxon>
    </lineage>
</organism>
<evidence type="ECO:0000313" key="2">
    <source>
        <dbReference type="Proteomes" id="UP000245802"/>
    </source>
</evidence>
<evidence type="ECO:0000313" key="1">
    <source>
        <dbReference type="EMBL" id="AWM39910.1"/>
    </source>
</evidence>